<dbReference type="EMBL" id="DVMR01000052">
    <property type="protein sequence ID" value="HIU43967.1"/>
    <property type="molecule type" value="Genomic_DNA"/>
</dbReference>
<dbReference type="Proteomes" id="UP000824073">
    <property type="component" value="Unassembled WGS sequence"/>
</dbReference>
<comment type="caution">
    <text evidence="1">The sequence shown here is derived from an EMBL/GenBank/DDBJ whole genome shotgun (WGS) entry which is preliminary data.</text>
</comment>
<protein>
    <submittedName>
        <fullName evidence="1">2-amino-4-ketopentanoate thiolase</fullName>
    </submittedName>
</protein>
<sequence>MAKKNDWVRIHRNVLEAQERTGKLPDDTKNVPLEMWVKGHLVDETAEIGDEVTIITRVGRQEHGTLIEVNPHYQLDYGEYVPEITAIEDQLRAALFGGNDK</sequence>
<evidence type="ECO:0000313" key="2">
    <source>
        <dbReference type="Proteomes" id="UP000824073"/>
    </source>
</evidence>
<reference evidence="1" key="1">
    <citation type="submission" date="2020-10" db="EMBL/GenBank/DDBJ databases">
        <authorList>
            <person name="Gilroy R."/>
        </authorList>
    </citation>
    <scope>NUCLEOTIDE SEQUENCE</scope>
    <source>
        <strain evidence="1">CHK191-8634</strain>
    </source>
</reference>
<accession>A0A9D1IV74</accession>
<dbReference type="NCBIfam" id="NF040739">
    <property type="entry name" value="ornith_OrtA"/>
    <property type="match status" value="1"/>
</dbReference>
<dbReference type="InterPro" id="IPR047755">
    <property type="entry name" value="OrtA"/>
</dbReference>
<dbReference type="AlphaFoldDB" id="A0A9D1IV74"/>
<dbReference type="Pfam" id="PF22010">
    <property type="entry name" value="OrtA"/>
    <property type="match status" value="1"/>
</dbReference>
<organism evidence="1 2">
    <name type="scientific">Candidatus Ventrousia excrementavium</name>
    <dbReference type="NCBI Taxonomy" id="2840961"/>
    <lineage>
        <taxon>Bacteria</taxon>
        <taxon>Bacillati</taxon>
        <taxon>Bacillota</taxon>
        <taxon>Clostridia</taxon>
        <taxon>Eubacteriales</taxon>
        <taxon>Clostridiaceae</taxon>
        <taxon>Clostridiaceae incertae sedis</taxon>
        <taxon>Candidatus Ventrousia</taxon>
    </lineage>
</organism>
<evidence type="ECO:0000313" key="1">
    <source>
        <dbReference type="EMBL" id="HIU43967.1"/>
    </source>
</evidence>
<gene>
    <name evidence="1" type="ORF">IAB67_06695</name>
</gene>
<reference evidence="1" key="2">
    <citation type="journal article" date="2021" name="PeerJ">
        <title>Extensive microbial diversity within the chicken gut microbiome revealed by metagenomics and culture.</title>
        <authorList>
            <person name="Gilroy R."/>
            <person name="Ravi A."/>
            <person name="Getino M."/>
            <person name="Pursley I."/>
            <person name="Horton D.L."/>
            <person name="Alikhan N.F."/>
            <person name="Baker D."/>
            <person name="Gharbi K."/>
            <person name="Hall N."/>
            <person name="Watson M."/>
            <person name="Adriaenssens E.M."/>
            <person name="Foster-Nyarko E."/>
            <person name="Jarju S."/>
            <person name="Secka A."/>
            <person name="Antonio M."/>
            <person name="Oren A."/>
            <person name="Chaudhuri R.R."/>
            <person name="La Ragione R."/>
            <person name="Hildebrand F."/>
            <person name="Pallen M.J."/>
        </authorList>
    </citation>
    <scope>NUCLEOTIDE SEQUENCE</scope>
    <source>
        <strain evidence="1">CHK191-8634</strain>
    </source>
</reference>
<proteinExistence type="predicted"/>
<name>A0A9D1IV74_9CLOT</name>